<proteinExistence type="predicted"/>
<sequence length="328" mass="37170">MALSEASITETSSFQRKNPWSINQTVKHTAGQFSFNTRPLAITEAAILTLLLLLKRLVSDISQTWGTRPNSDVGLLEILAQNAYKSDTISTAYWMFVRLELGIALANDMAMRISLPSLPSHPAHYLPLLACTEDVSERVSRFTHVALWLCAKALALCHQREMGHDRSSVEDWILIFRALSEWYELRPPDFQPMVEIGFEHPSDSNSEFPLLLFANGAGTFNNQLYHTALVLLLQCKPRTAKLQQYQSTLLSPLWHAKRICGIALNNDSRESWDPCLLASLLIASKHMTHESQQQAIIRGFQRITKITGWDIGQYLVDLRDYWSTLEDA</sequence>
<organism evidence="1 2">
    <name type="scientific">Aspergillus pseudoviridinutans</name>
    <dbReference type="NCBI Taxonomy" id="1517512"/>
    <lineage>
        <taxon>Eukaryota</taxon>
        <taxon>Fungi</taxon>
        <taxon>Dikarya</taxon>
        <taxon>Ascomycota</taxon>
        <taxon>Pezizomycotina</taxon>
        <taxon>Eurotiomycetes</taxon>
        <taxon>Eurotiomycetidae</taxon>
        <taxon>Eurotiales</taxon>
        <taxon>Aspergillaceae</taxon>
        <taxon>Aspergillus</taxon>
        <taxon>Aspergillus subgen. Fumigati</taxon>
    </lineage>
</organism>
<evidence type="ECO:0000313" key="1">
    <source>
        <dbReference type="EMBL" id="GIJ85562.1"/>
    </source>
</evidence>
<dbReference type="OrthoDB" id="4475584at2759"/>
<dbReference type="Proteomes" id="UP001043456">
    <property type="component" value="Unassembled WGS sequence"/>
</dbReference>
<comment type="caution">
    <text evidence="1">The sequence shown here is derived from an EMBL/GenBank/DDBJ whole genome shotgun (WGS) entry which is preliminary data.</text>
</comment>
<dbReference type="RefSeq" id="XP_043156309.1">
    <property type="nucleotide sequence ID" value="XM_043300374.1"/>
</dbReference>
<name>A0A9P3B6G4_9EURO</name>
<protein>
    <recommendedName>
        <fullName evidence="3">Zn(II)2Cys6 transcription factor</fullName>
    </recommendedName>
</protein>
<accession>A0A9P3B6G4</accession>
<dbReference type="EMBL" id="BHVY01000003">
    <property type="protein sequence ID" value="GIJ85562.1"/>
    <property type="molecule type" value="Genomic_DNA"/>
</dbReference>
<evidence type="ECO:0008006" key="3">
    <source>
        <dbReference type="Google" id="ProtNLM"/>
    </source>
</evidence>
<reference evidence="1 2" key="1">
    <citation type="submission" date="2018-10" db="EMBL/GenBank/DDBJ databases">
        <title>Pan-genome distribution and transcriptional activeness of fungal secondary metabolism genes in Aspergillus section Fumigati.</title>
        <authorList>
            <person name="Takahashi H."/>
            <person name="Umemura M."/>
            <person name="Ninomiya A."/>
            <person name="Kusuya Y."/>
            <person name="Urayama S."/>
            <person name="Shimizu M."/>
            <person name="Watanabe A."/>
            <person name="Kamei K."/>
            <person name="Yaguchi T."/>
            <person name="Hagiwara D."/>
        </authorList>
    </citation>
    <scope>NUCLEOTIDE SEQUENCE [LARGE SCALE GENOMIC DNA]</scope>
    <source>
        <strain evidence="1 2">IFM 55266</strain>
    </source>
</reference>
<keyword evidence="2" id="KW-1185">Reference proteome</keyword>
<evidence type="ECO:0000313" key="2">
    <source>
        <dbReference type="Proteomes" id="UP001043456"/>
    </source>
</evidence>
<dbReference type="GeneID" id="67003033"/>
<dbReference type="AlphaFoldDB" id="A0A9P3B6G4"/>
<gene>
    <name evidence="1" type="ORF">Asppvi_004421</name>
</gene>